<evidence type="ECO:0000313" key="3">
    <source>
        <dbReference type="EMBL" id="RID57608.1"/>
    </source>
</evidence>
<dbReference type="PANTHER" id="PTHR47926">
    <property type="entry name" value="PENTATRICOPEPTIDE REPEAT-CONTAINING PROTEIN"/>
    <property type="match status" value="1"/>
</dbReference>
<dbReference type="GO" id="GO:0003723">
    <property type="term" value="F:RNA binding"/>
    <property type="evidence" value="ECO:0007669"/>
    <property type="project" value="InterPro"/>
</dbReference>
<sequence>MMDMYGKYESVGSARKVFDEFTQRKVSYWNVMVSGYWRCGNKEEACKLFDMMPEIGLKAMLSGYAHDGFTEEALRLFNDMLRLGVRPNETTWVTVISACSFPSSFTGRCLIWHAKCKDILSARRTFNELGAQRNLVTWNAMISGHTRMGDLSSAMQLFDAMPERSVVSWNSMIAGFAHNGQPALCRVTALSACGHVGDMKLGDWIVDYTAKNQIKLSISGYRSLIFMHARYIVSYNTLISAFSANGERAETLNLFSKMKEEGIEPDRVT</sequence>
<dbReference type="InterPro" id="IPR002885">
    <property type="entry name" value="PPR_rpt"/>
</dbReference>
<name>A0A397YY93_BRACM</name>
<feature type="repeat" description="PPR" evidence="2">
    <location>
        <begin position="134"/>
        <end position="168"/>
    </location>
</feature>
<evidence type="ECO:0008006" key="5">
    <source>
        <dbReference type="Google" id="ProtNLM"/>
    </source>
</evidence>
<dbReference type="Pfam" id="PF13041">
    <property type="entry name" value="PPR_2"/>
    <property type="match status" value="2"/>
</dbReference>
<feature type="repeat" description="PPR" evidence="2">
    <location>
        <begin position="231"/>
        <end position="265"/>
    </location>
</feature>
<dbReference type="PROSITE" id="PS51375">
    <property type="entry name" value="PPR"/>
    <property type="match status" value="3"/>
</dbReference>
<dbReference type="NCBIfam" id="TIGR00756">
    <property type="entry name" value="PPR"/>
    <property type="match status" value="3"/>
</dbReference>
<dbReference type="Gene3D" id="1.25.40.10">
    <property type="entry name" value="Tetratricopeptide repeat domain"/>
    <property type="match status" value="3"/>
</dbReference>
<dbReference type="PANTHER" id="PTHR47926:SF373">
    <property type="entry name" value="TETRATRICOPEPTIDE-LIKE HELICAL DOMAIN SUPERFAMILY, DYW DOMAIN-CONTAINING PROTEIN"/>
    <property type="match status" value="1"/>
</dbReference>
<keyword evidence="1" id="KW-0677">Repeat</keyword>
<reference evidence="3 4" key="1">
    <citation type="submission" date="2018-06" db="EMBL/GenBank/DDBJ databases">
        <title>WGS assembly of Brassica rapa FPsc.</title>
        <authorList>
            <person name="Bowman J."/>
            <person name="Kohchi T."/>
            <person name="Yamato K."/>
            <person name="Jenkins J."/>
            <person name="Shu S."/>
            <person name="Ishizaki K."/>
            <person name="Yamaoka S."/>
            <person name="Nishihama R."/>
            <person name="Nakamura Y."/>
            <person name="Berger F."/>
            <person name="Adam C."/>
            <person name="Aki S."/>
            <person name="Althoff F."/>
            <person name="Araki T."/>
            <person name="Arteaga-Vazquez M."/>
            <person name="Balasubrmanian S."/>
            <person name="Bauer D."/>
            <person name="Boehm C."/>
            <person name="Briginshaw L."/>
            <person name="Caballero-Perez J."/>
            <person name="Catarino B."/>
            <person name="Chen F."/>
            <person name="Chiyoda S."/>
            <person name="Chovatia M."/>
            <person name="Davies K."/>
            <person name="Delmans M."/>
            <person name="Demura T."/>
            <person name="Dierschke T."/>
            <person name="Dolan L."/>
            <person name="Dorantes-Acosta A."/>
            <person name="Eklund D."/>
            <person name="Florent S."/>
            <person name="Flores-Sandoval E."/>
            <person name="Fujiyama A."/>
            <person name="Fukuzawa H."/>
            <person name="Galik B."/>
            <person name="Grimanelli D."/>
            <person name="Grimwood J."/>
            <person name="Grossniklaus U."/>
            <person name="Hamada T."/>
            <person name="Haseloff J."/>
            <person name="Hetherington A."/>
            <person name="Higo A."/>
            <person name="Hirakawa Y."/>
            <person name="Hundley H."/>
            <person name="Ikeda Y."/>
            <person name="Inoue K."/>
            <person name="Inoue S."/>
            <person name="Ishida S."/>
            <person name="Jia Q."/>
            <person name="Kakita M."/>
            <person name="Kanazawa T."/>
            <person name="Kawai Y."/>
            <person name="Kawashima T."/>
            <person name="Kennedy M."/>
            <person name="Kinose K."/>
            <person name="Kinoshita T."/>
            <person name="Kohara Y."/>
            <person name="Koide E."/>
            <person name="Komatsu K."/>
            <person name="Kopischke S."/>
            <person name="Kubo M."/>
            <person name="Kyozuka J."/>
            <person name="Lagercrantz U."/>
            <person name="Lin S."/>
            <person name="Lindquist E."/>
            <person name="Lipzen A."/>
            <person name="Lu C."/>
            <person name="Luna E."/>
            <person name="Martienssen R."/>
            <person name="Minamino N."/>
            <person name="Mizutani M."/>
            <person name="Mizutani M."/>
            <person name="Mochizuki N."/>
            <person name="Monte I."/>
            <person name="Mosher R."/>
            <person name="Nagasaki H."/>
            <person name="Nakagami H."/>
            <person name="Naramoto S."/>
            <person name="Nishitani K."/>
            <person name="Ohtani M."/>
            <person name="Okamoto T."/>
            <person name="Okumura M."/>
            <person name="Phillips J."/>
            <person name="Pollak B."/>
            <person name="Reinders A."/>
            <person name="Roevekamp M."/>
            <person name="Sano R."/>
            <person name="Sawa S."/>
            <person name="Schmid M."/>
            <person name="Shirakawa M."/>
            <person name="Solano R."/>
            <person name="Spunde A."/>
            <person name="Suetsugu N."/>
            <person name="Sugano S."/>
            <person name="Sugiyama A."/>
            <person name="Sun R."/>
            <person name="Suzuki Y."/>
            <person name="Takenaka M."/>
            <person name="Takezawa D."/>
            <person name="Tomogane H."/>
            <person name="Tsuzuki M."/>
            <person name="Ueda T."/>
            <person name="Umeda M."/>
            <person name="Ward J."/>
            <person name="Watanabe Y."/>
            <person name="Yazaki K."/>
            <person name="Yokoyama R."/>
            <person name="Yoshitake Y."/>
            <person name="Yotsui I."/>
            <person name="Zachgo S."/>
            <person name="Schmutz J."/>
        </authorList>
    </citation>
    <scope>NUCLEOTIDE SEQUENCE [LARGE SCALE GENOMIC DNA]</scope>
    <source>
        <strain evidence="4">cv. B-3</strain>
    </source>
</reference>
<dbReference type="Proteomes" id="UP000264353">
    <property type="component" value="Chromosome A6"/>
</dbReference>
<organism evidence="3 4">
    <name type="scientific">Brassica campestris</name>
    <name type="common">Field mustard</name>
    <dbReference type="NCBI Taxonomy" id="3711"/>
    <lineage>
        <taxon>Eukaryota</taxon>
        <taxon>Viridiplantae</taxon>
        <taxon>Streptophyta</taxon>
        <taxon>Embryophyta</taxon>
        <taxon>Tracheophyta</taxon>
        <taxon>Spermatophyta</taxon>
        <taxon>Magnoliopsida</taxon>
        <taxon>eudicotyledons</taxon>
        <taxon>Gunneridae</taxon>
        <taxon>Pentapetalae</taxon>
        <taxon>rosids</taxon>
        <taxon>malvids</taxon>
        <taxon>Brassicales</taxon>
        <taxon>Brassicaceae</taxon>
        <taxon>Brassiceae</taxon>
        <taxon>Brassica</taxon>
    </lineage>
</organism>
<evidence type="ECO:0000313" key="4">
    <source>
        <dbReference type="Proteomes" id="UP000264353"/>
    </source>
</evidence>
<dbReference type="EMBL" id="CM010633">
    <property type="protein sequence ID" value="RID57608.1"/>
    <property type="molecule type" value="Genomic_DNA"/>
</dbReference>
<dbReference type="InterPro" id="IPR046960">
    <property type="entry name" value="PPR_At4g14850-like_plant"/>
</dbReference>
<dbReference type="AlphaFoldDB" id="A0A397YY93"/>
<dbReference type="GO" id="GO:0009451">
    <property type="term" value="P:RNA modification"/>
    <property type="evidence" value="ECO:0007669"/>
    <property type="project" value="InterPro"/>
</dbReference>
<protein>
    <recommendedName>
        <fullName evidence="5">Pentatricopeptide repeat-containing protein</fullName>
    </recommendedName>
</protein>
<evidence type="ECO:0000256" key="1">
    <source>
        <dbReference type="ARBA" id="ARBA00022737"/>
    </source>
</evidence>
<gene>
    <name evidence="3" type="ORF">BRARA_F00971</name>
</gene>
<dbReference type="InterPro" id="IPR011990">
    <property type="entry name" value="TPR-like_helical_dom_sf"/>
</dbReference>
<feature type="repeat" description="PPR" evidence="2">
    <location>
        <begin position="25"/>
        <end position="59"/>
    </location>
</feature>
<dbReference type="Pfam" id="PF01535">
    <property type="entry name" value="PPR"/>
    <property type="match status" value="3"/>
</dbReference>
<proteinExistence type="predicted"/>
<accession>A0A397YY93</accession>
<evidence type="ECO:0000256" key="2">
    <source>
        <dbReference type="PROSITE-ProRule" id="PRU00708"/>
    </source>
</evidence>